<organism evidence="2 3">
    <name type="scientific">Albimonas donghaensis</name>
    <dbReference type="NCBI Taxonomy" id="356660"/>
    <lineage>
        <taxon>Bacteria</taxon>
        <taxon>Pseudomonadati</taxon>
        <taxon>Pseudomonadota</taxon>
        <taxon>Alphaproteobacteria</taxon>
        <taxon>Rhodobacterales</taxon>
        <taxon>Paracoccaceae</taxon>
        <taxon>Albimonas</taxon>
    </lineage>
</organism>
<feature type="chain" id="PRO_5011615862" description="Secreted protein" evidence="1">
    <location>
        <begin position="27"/>
        <end position="89"/>
    </location>
</feature>
<feature type="signal peptide" evidence="1">
    <location>
        <begin position="1"/>
        <end position="26"/>
    </location>
</feature>
<evidence type="ECO:0008006" key="4">
    <source>
        <dbReference type="Google" id="ProtNLM"/>
    </source>
</evidence>
<keyword evidence="1" id="KW-0732">Signal</keyword>
<evidence type="ECO:0000256" key="1">
    <source>
        <dbReference type="SAM" id="SignalP"/>
    </source>
</evidence>
<dbReference type="Proteomes" id="UP000199118">
    <property type="component" value="Unassembled WGS sequence"/>
</dbReference>
<sequence length="89" mass="8327">MRQLPTIAAAIALAAGPALVPALSLADEARAETPKAAEEGGVAVSQTLATLPGTSIPAVGVGVAGALGFAALALGTGGSTNTTSTTGTN</sequence>
<evidence type="ECO:0000313" key="3">
    <source>
        <dbReference type="Proteomes" id="UP000199118"/>
    </source>
</evidence>
<reference evidence="2 3" key="1">
    <citation type="submission" date="2016-10" db="EMBL/GenBank/DDBJ databases">
        <authorList>
            <person name="de Groot N.N."/>
        </authorList>
    </citation>
    <scope>NUCLEOTIDE SEQUENCE [LARGE SCALE GENOMIC DNA]</scope>
    <source>
        <strain evidence="2 3">DSM 17890</strain>
    </source>
</reference>
<dbReference type="AlphaFoldDB" id="A0A1H2ZF27"/>
<dbReference type="RefSeq" id="WP_092681907.1">
    <property type="nucleotide sequence ID" value="NZ_FNMZ01000003.1"/>
</dbReference>
<protein>
    <recommendedName>
        <fullName evidence="4">Secreted protein</fullName>
    </recommendedName>
</protein>
<proteinExistence type="predicted"/>
<accession>A0A1H2ZF27</accession>
<evidence type="ECO:0000313" key="2">
    <source>
        <dbReference type="EMBL" id="SDX15339.1"/>
    </source>
</evidence>
<keyword evidence="3" id="KW-1185">Reference proteome</keyword>
<dbReference type="EMBL" id="FNMZ01000003">
    <property type="protein sequence ID" value="SDX15339.1"/>
    <property type="molecule type" value="Genomic_DNA"/>
</dbReference>
<gene>
    <name evidence="2" type="ORF">SAMN05444336_103459</name>
</gene>
<name>A0A1H2ZF27_9RHOB</name>
<dbReference type="STRING" id="356660.SAMN05444336_103459"/>